<evidence type="ECO:0000259" key="5">
    <source>
        <dbReference type="Pfam" id="PF03358"/>
    </source>
</evidence>
<dbReference type="PANTHER" id="PTHR43408">
    <property type="entry name" value="FMN REDUCTASE (NADPH)"/>
    <property type="match status" value="1"/>
</dbReference>
<dbReference type="InterPro" id="IPR051814">
    <property type="entry name" value="NAD(P)H-dep_FMN_reductase"/>
</dbReference>
<evidence type="ECO:0000256" key="1">
    <source>
        <dbReference type="ARBA" id="ARBA00005990"/>
    </source>
</evidence>
<comment type="similarity">
    <text evidence="1">Belongs to the SsuE family.</text>
</comment>
<keyword evidence="3" id="KW-0288">FMN</keyword>
<evidence type="ECO:0000256" key="3">
    <source>
        <dbReference type="ARBA" id="ARBA00022643"/>
    </source>
</evidence>
<feature type="domain" description="NADPH-dependent FMN reductase-like" evidence="5">
    <location>
        <begin position="3"/>
        <end position="147"/>
    </location>
</feature>
<dbReference type="Proteomes" id="UP000273516">
    <property type="component" value="Unassembled WGS sequence"/>
</dbReference>
<keyword evidence="7" id="KW-1185">Reference proteome</keyword>
<reference evidence="6 7" key="1">
    <citation type="submission" date="2018-07" db="EMBL/GenBank/DDBJ databases">
        <authorList>
            <person name="Zhang Y."/>
            <person name="Wang L."/>
            <person name="Ma S."/>
        </authorList>
    </citation>
    <scope>NUCLEOTIDE SEQUENCE [LARGE SCALE GENOMIC DNA]</scope>
    <source>
        <strain evidence="6 7">4-2</strain>
    </source>
</reference>
<organism evidence="6 7">
    <name type="scientific">Paracoccus alkanivorans</name>
    <dbReference type="NCBI Taxonomy" id="2116655"/>
    <lineage>
        <taxon>Bacteria</taxon>
        <taxon>Pseudomonadati</taxon>
        <taxon>Pseudomonadota</taxon>
        <taxon>Alphaproteobacteria</taxon>
        <taxon>Rhodobacterales</taxon>
        <taxon>Paracoccaceae</taxon>
        <taxon>Paracoccus</taxon>
    </lineage>
</organism>
<protein>
    <submittedName>
        <fullName evidence="6">FMN reductase</fullName>
    </submittedName>
</protein>
<proteinExistence type="inferred from homology"/>
<dbReference type="PANTHER" id="PTHR43408:SF2">
    <property type="entry name" value="FMN REDUCTASE (NADPH)"/>
    <property type="match status" value="1"/>
</dbReference>
<accession>A0A3M0MQD9</accession>
<dbReference type="EMBL" id="QOKZ01000001">
    <property type="protein sequence ID" value="RMC37930.1"/>
    <property type="molecule type" value="Genomic_DNA"/>
</dbReference>
<dbReference type="SUPFAM" id="SSF52218">
    <property type="entry name" value="Flavoproteins"/>
    <property type="match status" value="1"/>
</dbReference>
<dbReference type="OrthoDB" id="1643408at2"/>
<evidence type="ECO:0000256" key="4">
    <source>
        <dbReference type="ARBA" id="ARBA00023002"/>
    </source>
</evidence>
<dbReference type="AlphaFoldDB" id="A0A3M0MQD9"/>
<dbReference type="Gene3D" id="3.40.50.360">
    <property type="match status" value="1"/>
</dbReference>
<dbReference type="Pfam" id="PF03358">
    <property type="entry name" value="FMN_red"/>
    <property type="match status" value="1"/>
</dbReference>
<comment type="caution">
    <text evidence="6">The sequence shown here is derived from an EMBL/GenBank/DDBJ whole genome shotgun (WGS) entry which is preliminary data.</text>
</comment>
<name>A0A3M0MQD9_9RHOB</name>
<keyword evidence="4" id="KW-0560">Oxidoreductase</keyword>
<gene>
    <name evidence="6" type="ORF">C9E81_04180</name>
</gene>
<dbReference type="InterPro" id="IPR005025">
    <property type="entry name" value="FMN_Rdtase-like_dom"/>
</dbReference>
<evidence type="ECO:0000313" key="6">
    <source>
        <dbReference type="EMBL" id="RMC37930.1"/>
    </source>
</evidence>
<evidence type="ECO:0000313" key="7">
    <source>
        <dbReference type="Proteomes" id="UP000273516"/>
    </source>
</evidence>
<sequence length="189" mass="19746">MTDIVGFAGSLNTPSRTRALVDKATQRSADLSGGKGTVFDLTDLGSRFGAVHDLAELDPQPRAVVSRIVEADALVIGSPVYKGSYTGLFKHLFDLIEPDALKGKPVLLTATGGGHRHALVIEHQLRPLLGFFEAAVVATGIYACSEDFTDGVLASPAVAARLDIAAAQLASAIAERAPARQHEFAISAA</sequence>
<evidence type="ECO:0000256" key="2">
    <source>
        <dbReference type="ARBA" id="ARBA00022630"/>
    </source>
</evidence>
<dbReference type="RefSeq" id="WP_122111012.1">
    <property type="nucleotide sequence ID" value="NZ_QOKZ01000001.1"/>
</dbReference>
<dbReference type="GO" id="GO:0016491">
    <property type="term" value="F:oxidoreductase activity"/>
    <property type="evidence" value="ECO:0007669"/>
    <property type="project" value="UniProtKB-KW"/>
</dbReference>
<dbReference type="InterPro" id="IPR029039">
    <property type="entry name" value="Flavoprotein-like_sf"/>
</dbReference>
<keyword evidence="2" id="KW-0285">Flavoprotein</keyword>